<dbReference type="EMBL" id="QMIE01000001">
    <property type="protein sequence ID" value="TVM19740.1"/>
    <property type="molecule type" value="Genomic_DNA"/>
</dbReference>
<accession>A0A7M3MJ79</accession>
<keyword evidence="2" id="KW-1185">Reference proteome</keyword>
<reference evidence="1 2" key="1">
    <citation type="submission" date="2018-06" db="EMBL/GenBank/DDBJ databases">
        <title>Complete genome of Desulfovibrio indonesiensis P37SLT.</title>
        <authorList>
            <person name="Crispim J.S."/>
            <person name="Vidigal P.M.P."/>
            <person name="Silva L.C.F."/>
            <person name="Laguardia C.N."/>
            <person name="Araujo L.C."/>
            <person name="Dias R.S."/>
            <person name="Sousa M.P."/>
            <person name="Paula S.O."/>
            <person name="Silva C."/>
        </authorList>
    </citation>
    <scope>NUCLEOTIDE SEQUENCE [LARGE SCALE GENOMIC DNA]</scope>
    <source>
        <strain evidence="1 2">P37SLT</strain>
    </source>
</reference>
<protein>
    <submittedName>
        <fullName evidence="1">Uncharacterized protein</fullName>
    </submittedName>
</protein>
<organism evidence="1 2">
    <name type="scientific">Oceanidesulfovibrio indonesiensis</name>
    <dbReference type="NCBI Taxonomy" id="54767"/>
    <lineage>
        <taxon>Bacteria</taxon>
        <taxon>Pseudomonadati</taxon>
        <taxon>Thermodesulfobacteriota</taxon>
        <taxon>Desulfovibrionia</taxon>
        <taxon>Desulfovibrionales</taxon>
        <taxon>Desulfovibrionaceae</taxon>
        <taxon>Oceanidesulfovibrio</taxon>
    </lineage>
</organism>
<dbReference type="Proteomes" id="UP000448292">
    <property type="component" value="Unassembled WGS sequence"/>
</dbReference>
<evidence type="ECO:0000313" key="1">
    <source>
        <dbReference type="EMBL" id="TVM19740.1"/>
    </source>
</evidence>
<dbReference type="AlphaFoldDB" id="A0A7M3MJ79"/>
<evidence type="ECO:0000313" key="2">
    <source>
        <dbReference type="Proteomes" id="UP000448292"/>
    </source>
</evidence>
<gene>
    <name evidence="1" type="ORF">DPQ33_00445</name>
</gene>
<name>A0A7M3MJ79_9BACT</name>
<sequence>MGLLSRTLTHEDISSKHLGKMRRYRLPREGFFTSFKGTLITFYHEGLTGVDKERFVSNFVESMAIFRTEKGQYIIYYIVEFIGNEYNSGRRTFIKVLDSPEKLENFVDRMEYNNNTLFKPIILSELRNRLLQEA</sequence>
<comment type="caution">
    <text evidence="1">The sequence shown here is derived from an EMBL/GenBank/DDBJ whole genome shotgun (WGS) entry which is preliminary data.</text>
</comment>
<proteinExistence type="predicted"/>